<dbReference type="InterPro" id="IPR042175">
    <property type="entry name" value="Cell/Rod_MreC_2"/>
</dbReference>
<dbReference type="InterPro" id="IPR055342">
    <property type="entry name" value="MreC_beta-barrel_core"/>
</dbReference>
<evidence type="ECO:0000256" key="1">
    <source>
        <dbReference type="SAM" id="Phobius"/>
    </source>
</evidence>
<dbReference type="PANTHER" id="PTHR34138:SF1">
    <property type="entry name" value="CELL SHAPE-DETERMINING PROTEIN MREC"/>
    <property type="match status" value="1"/>
</dbReference>
<dbReference type="PANTHER" id="PTHR34138">
    <property type="entry name" value="CELL SHAPE-DETERMINING PROTEIN MREC"/>
    <property type="match status" value="1"/>
</dbReference>
<dbReference type="Gene3D" id="2.40.10.350">
    <property type="entry name" value="Rod shape-determining protein MreC, domain 2"/>
    <property type="match status" value="1"/>
</dbReference>
<dbReference type="InterPro" id="IPR007221">
    <property type="entry name" value="MreC"/>
</dbReference>
<evidence type="ECO:0000313" key="3">
    <source>
        <dbReference type="EMBL" id="XBJ29058.1"/>
    </source>
</evidence>
<evidence type="ECO:0000259" key="2">
    <source>
        <dbReference type="Pfam" id="PF04085"/>
    </source>
</evidence>
<dbReference type="AlphaFoldDB" id="A0AAU7E856"/>
<sequence>MKNKIRNVLILSFLVFISFYYGGVIKKNILNTNDVVITSFYDFIEYLKNKFNEHFDQADEIRNLRSENEELRKTSILVSSLSNDLNQILEDRNSSQYFPKVSLVRAISYVQVGDYKKVWLNSFIREHDRNRGLIYKGYTAGIAINKEDRLMGLLQGDEQCVFSVYIGKDRLPGLVQGQNDRAMVKFIPKWAKVQVGDEVVTSGLDEIFFPGVPVGKITKIIDEDMYQVAYIEPYAKINTPAYLYMVESF</sequence>
<dbReference type="RefSeq" id="WP_134237809.1">
    <property type="nucleotide sequence ID" value="NZ_CP155620.1"/>
</dbReference>
<dbReference type="Pfam" id="PF04085">
    <property type="entry name" value="MreC"/>
    <property type="match status" value="1"/>
</dbReference>
<keyword evidence="1" id="KW-0812">Transmembrane</keyword>
<protein>
    <submittedName>
        <fullName evidence="3">Rod shape-determining protein MreC</fullName>
    </submittedName>
</protein>
<keyword evidence="1" id="KW-1133">Transmembrane helix</keyword>
<accession>A0AAU7E856</accession>
<feature type="transmembrane region" description="Helical" evidence="1">
    <location>
        <begin position="7"/>
        <end position="25"/>
    </location>
</feature>
<proteinExistence type="predicted"/>
<keyword evidence="1" id="KW-0472">Membrane</keyword>
<dbReference type="NCBIfam" id="NF010507">
    <property type="entry name" value="PRK13922.10-6"/>
    <property type="match status" value="1"/>
</dbReference>
<reference evidence="3" key="1">
    <citation type="submission" date="2024-05" db="EMBL/GenBank/DDBJ databases">
        <title>Campylobacter coli isolated from environmental waters in Slovenia.</title>
        <authorList>
            <person name="Zautner A.E."/>
            <person name="Bunk B."/>
            <person name="Riedel T."/>
            <person name="Sproeer C."/>
        </authorList>
    </citation>
    <scope>NUCLEOTIDE SEQUENCE</scope>
    <source>
        <strain evidence="3">CCS1377</strain>
    </source>
</reference>
<dbReference type="GO" id="GO:0008360">
    <property type="term" value="P:regulation of cell shape"/>
    <property type="evidence" value="ECO:0007669"/>
    <property type="project" value="InterPro"/>
</dbReference>
<organism evidence="3">
    <name type="scientific">Campylobacter sp. CCS1377</name>
    <dbReference type="NCBI Taxonomy" id="3158229"/>
    <lineage>
        <taxon>Bacteria</taxon>
        <taxon>Pseudomonadati</taxon>
        <taxon>Campylobacterota</taxon>
        <taxon>Epsilonproteobacteria</taxon>
        <taxon>Campylobacterales</taxon>
        <taxon>Campylobacteraceae</taxon>
        <taxon>Campylobacter</taxon>
    </lineage>
</organism>
<dbReference type="GO" id="GO:0005886">
    <property type="term" value="C:plasma membrane"/>
    <property type="evidence" value="ECO:0007669"/>
    <property type="project" value="TreeGrafter"/>
</dbReference>
<gene>
    <name evidence="3" type="primary">mreC</name>
    <name evidence="3" type="ORF">AAH949_08220</name>
</gene>
<feature type="domain" description="Rod shape-determining protein MreC beta-barrel core" evidence="2">
    <location>
        <begin position="157"/>
        <end position="246"/>
    </location>
</feature>
<dbReference type="EMBL" id="CP155620">
    <property type="protein sequence ID" value="XBJ29058.1"/>
    <property type="molecule type" value="Genomic_DNA"/>
</dbReference>
<name>A0AAU7E856_9BACT</name>